<feature type="chain" id="PRO_5015915764" description="Outer membrane beta-barrel protein" evidence="1">
    <location>
        <begin position="36"/>
        <end position="432"/>
    </location>
</feature>
<reference evidence="2 3" key="1">
    <citation type="submission" date="2017-08" db="EMBL/GenBank/DDBJ databases">
        <title>Infants hospitalized years apart are colonized by the same room-sourced microbial strains.</title>
        <authorList>
            <person name="Brooks B."/>
            <person name="Olm M.R."/>
            <person name="Firek B.A."/>
            <person name="Baker R."/>
            <person name="Thomas B.C."/>
            <person name="Morowitz M.J."/>
            <person name="Banfield J.F."/>
        </authorList>
    </citation>
    <scope>NUCLEOTIDE SEQUENCE [LARGE SCALE GENOMIC DNA]</scope>
    <source>
        <strain evidence="2">S2_005_001_R2_27</strain>
    </source>
</reference>
<name>A0A2W5R0E5_ANCNO</name>
<evidence type="ECO:0000256" key="1">
    <source>
        <dbReference type="SAM" id="SignalP"/>
    </source>
</evidence>
<protein>
    <recommendedName>
        <fullName evidence="4">Outer membrane beta-barrel protein</fullName>
    </recommendedName>
</protein>
<dbReference type="InterPro" id="IPR018759">
    <property type="entry name" value="BBP2_2"/>
</dbReference>
<evidence type="ECO:0000313" key="3">
    <source>
        <dbReference type="Proteomes" id="UP000248887"/>
    </source>
</evidence>
<dbReference type="AlphaFoldDB" id="A0A2W5R0E5"/>
<feature type="signal peptide" evidence="1">
    <location>
        <begin position="1"/>
        <end position="35"/>
    </location>
</feature>
<dbReference type="Pfam" id="PF10082">
    <property type="entry name" value="BBP2_2"/>
    <property type="match status" value="1"/>
</dbReference>
<organism evidence="2 3">
    <name type="scientific">Ancylobacter novellus</name>
    <name type="common">Thiobacillus novellus</name>
    <dbReference type="NCBI Taxonomy" id="921"/>
    <lineage>
        <taxon>Bacteria</taxon>
        <taxon>Pseudomonadati</taxon>
        <taxon>Pseudomonadota</taxon>
        <taxon>Alphaproteobacteria</taxon>
        <taxon>Hyphomicrobiales</taxon>
        <taxon>Xanthobacteraceae</taxon>
        <taxon>Ancylobacter</taxon>
    </lineage>
</organism>
<keyword evidence="1" id="KW-0732">Signal</keyword>
<dbReference type="Proteomes" id="UP000248887">
    <property type="component" value="Unassembled WGS sequence"/>
</dbReference>
<accession>A0A2W5R0E5</accession>
<gene>
    <name evidence="2" type="ORF">DI549_05245</name>
</gene>
<sequence length="432" mass="48273">MIRLDGAVGQEMNRKLTVAAVSVLLGSVSSGLAVAADYPPSAKTGPADPAMQGVLERTRPPGIPVGSFVFLPSLFASAGYNTNITASGTNEKADTLFIVRPAAQLESNWTRHYLSFDAYFESGTYADYSTANWENYSVGTNARIDVTADFEILGYARFAHLNELPGDDETNTGLTSPLPYDQTTAGVGFRKEFNRLWTRVLFDYRDRSYDTWLDGAPTNQQYRDGQDYTVSGRVGYFISPLTSVFVEGKYEWSFMEDTNYDAEQYWVTTGLQFEPSRLTRGEVFVGYTDWSSDGSLDSVPHFTYGANLNWFATPLLTVTFTALQDVLTSNYSFGGVDGSSVLSSTFGIRGDYEWRRNVLLSAWFSYNNQDYYNMPRNDDQYTAGAELRYLINRYATARLTYNYTDYSSNFNGINGVEDYDQSIVSAGIVLTY</sequence>
<evidence type="ECO:0000313" key="2">
    <source>
        <dbReference type="EMBL" id="PZQ84291.1"/>
    </source>
</evidence>
<proteinExistence type="predicted"/>
<comment type="caution">
    <text evidence="2">The sequence shown here is derived from an EMBL/GenBank/DDBJ whole genome shotgun (WGS) entry which is preliminary data.</text>
</comment>
<evidence type="ECO:0008006" key="4">
    <source>
        <dbReference type="Google" id="ProtNLM"/>
    </source>
</evidence>
<dbReference type="EMBL" id="QFQD01000011">
    <property type="protein sequence ID" value="PZQ84291.1"/>
    <property type="molecule type" value="Genomic_DNA"/>
</dbReference>